<dbReference type="SUPFAM" id="SSF46785">
    <property type="entry name" value="Winged helix' DNA-binding domain"/>
    <property type="match status" value="1"/>
</dbReference>
<reference evidence="6 7" key="1">
    <citation type="submission" date="2018-09" db="EMBL/GenBank/DDBJ databases">
        <title>Isolation, diversity and antifungal activity of actinobacteria from wheat.</title>
        <authorList>
            <person name="Han C."/>
        </authorList>
    </citation>
    <scope>NUCLEOTIDE SEQUENCE [LARGE SCALE GENOMIC DNA]</scope>
    <source>
        <strain evidence="6 7">NEAU-YY265</strain>
    </source>
</reference>
<keyword evidence="2" id="KW-0805">Transcription regulation</keyword>
<keyword evidence="7" id="KW-1185">Reference proteome</keyword>
<dbReference type="PANTHER" id="PTHR30346:SF29">
    <property type="entry name" value="LYSR SUBSTRATE-BINDING"/>
    <property type="match status" value="1"/>
</dbReference>
<evidence type="ECO:0000313" key="6">
    <source>
        <dbReference type="EMBL" id="RIQ14380.1"/>
    </source>
</evidence>
<dbReference type="Gene3D" id="3.40.190.10">
    <property type="entry name" value="Periplasmic binding protein-like II"/>
    <property type="match status" value="2"/>
</dbReference>
<dbReference type="GO" id="GO:0003677">
    <property type="term" value="F:DNA binding"/>
    <property type="evidence" value="ECO:0007669"/>
    <property type="project" value="UniProtKB-KW"/>
</dbReference>
<dbReference type="EMBL" id="QUAL01000357">
    <property type="protein sequence ID" value="RIQ14380.1"/>
    <property type="molecule type" value="Genomic_DNA"/>
</dbReference>
<dbReference type="SUPFAM" id="SSF53850">
    <property type="entry name" value="Periplasmic binding protein-like II"/>
    <property type="match status" value="1"/>
</dbReference>
<dbReference type="PRINTS" id="PR00039">
    <property type="entry name" value="HTHLYSR"/>
</dbReference>
<keyword evidence="4" id="KW-0804">Transcription</keyword>
<dbReference type="PANTHER" id="PTHR30346">
    <property type="entry name" value="TRANSCRIPTIONAL DUAL REGULATOR HCAR-RELATED"/>
    <property type="match status" value="1"/>
</dbReference>
<comment type="similarity">
    <text evidence="1">Belongs to the LysR transcriptional regulatory family.</text>
</comment>
<dbReference type="RefSeq" id="WP_119662419.1">
    <property type="nucleotide sequence ID" value="NZ_QUAL01000357.1"/>
</dbReference>
<dbReference type="PROSITE" id="PS50931">
    <property type="entry name" value="HTH_LYSR"/>
    <property type="match status" value="1"/>
</dbReference>
<dbReference type="FunFam" id="1.10.10.10:FF:000001">
    <property type="entry name" value="LysR family transcriptional regulator"/>
    <property type="match status" value="1"/>
</dbReference>
<dbReference type="Pfam" id="PF00126">
    <property type="entry name" value="HTH_1"/>
    <property type="match status" value="1"/>
</dbReference>
<dbReference type="GO" id="GO:0003700">
    <property type="term" value="F:DNA-binding transcription factor activity"/>
    <property type="evidence" value="ECO:0007669"/>
    <property type="project" value="InterPro"/>
</dbReference>
<name>A0A418KJI1_9ACTN</name>
<dbReference type="InterPro" id="IPR005119">
    <property type="entry name" value="LysR_subst-bd"/>
</dbReference>
<comment type="caution">
    <text evidence="6">The sequence shown here is derived from an EMBL/GenBank/DDBJ whole genome shotgun (WGS) entry which is preliminary data.</text>
</comment>
<dbReference type="InterPro" id="IPR000847">
    <property type="entry name" value="LysR_HTH_N"/>
</dbReference>
<dbReference type="GO" id="GO:0032993">
    <property type="term" value="C:protein-DNA complex"/>
    <property type="evidence" value="ECO:0007669"/>
    <property type="project" value="TreeGrafter"/>
</dbReference>
<keyword evidence="3" id="KW-0238">DNA-binding</keyword>
<gene>
    <name evidence="6" type="ORF">DY240_25025</name>
</gene>
<evidence type="ECO:0000256" key="3">
    <source>
        <dbReference type="ARBA" id="ARBA00023125"/>
    </source>
</evidence>
<dbReference type="InterPro" id="IPR036388">
    <property type="entry name" value="WH-like_DNA-bd_sf"/>
</dbReference>
<organism evidence="6 7">
    <name type="scientific">Jiangella rhizosphaerae</name>
    <dbReference type="NCBI Taxonomy" id="2293569"/>
    <lineage>
        <taxon>Bacteria</taxon>
        <taxon>Bacillati</taxon>
        <taxon>Actinomycetota</taxon>
        <taxon>Actinomycetes</taxon>
        <taxon>Jiangellales</taxon>
        <taxon>Jiangellaceae</taxon>
        <taxon>Jiangella</taxon>
    </lineage>
</organism>
<evidence type="ECO:0000256" key="2">
    <source>
        <dbReference type="ARBA" id="ARBA00023015"/>
    </source>
</evidence>
<dbReference type="Proteomes" id="UP000284057">
    <property type="component" value="Unassembled WGS sequence"/>
</dbReference>
<dbReference type="Pfam" id="PF03466">
    <property type="entry name" value="LysR_substrate"/>
    <property type="match status" value="1"/>
</dbReference>
<sequence>MLETWSLRVLVEVAERGSFSAAANALTMTQPAVSRQIAALEHRVGVALFRRVPRGVAPTAAGTIAIDEARAILGRLAGMEARLGAFAELRTGLVRVSAFPSANTEFVPEAIRRFSDLYPGVDVSLVVGGWRAIRSGDVDVALVTDWDRVDDDGVALVPLLEEEHRVALPAEHRLAGLTTVPLRELRGETWIEGSHPDCLGPLEGLEKALGGPPRIGFTCDDWTGKQALVAAGMGVTIISTLAGSAVRPDVALRPASPALPRRHVLAAVAPPATRTAAASAMLIVLTTLAAGYH</sequence>
<dbReference type="AlphaFoldDB" id="A0A418KJI1"/>
<evidence type="ECO:0000313" key="7">
    <source>
        <dbReference type="Proteomes" id="UP000284057"/>
    </source>
</evidence>
<protein>
    <submittedName>
        <fullName evidence="6">LysR family transcriptional regulator</fullName>
    </submittedName>
</protein>
<dbReference type="OrthoDB" id="3286335at2"/>
<dbReference type="InterPro" id="IPR036390">
    <property type="entry name" value="WH_DNA-bd_sf"/>
</dbReference>
<proteinExistence type="inferred from homology"/>
<evidence type="ECO:0000259" key="5">
    <source>
        <dbReference type="PROSITE" id="PS50931"/>
    </source>
</evidence>
<accession>A0A418KJI1</accession>
<dbReference type="Gene3D" id="1.10.10.10">
    <property type="entry name" value="Winged helix-like DNA-binding domain superfamily/Winged helix DNA-binding domain"/>
    <property type="match status" value="1"/>
</dbReference>
<evidence type="ECO:0000256" key="1">
    <source>
        <dbReference type="ARBA" id="ARBA00009437"/>
    </source>
</evidence>
<feature type="domain" description="HTH lysR-type" evidence="5">
    <location>
        <begin position="1"/>
        <end position="59"/>
    </location>
</feature>
<evidence type="ECO:0000256" key="4">
    <source>
        <dbReference type="ARBA" id="ARBA00023163"/>
    </source>
</evidence>